<dbReference type="GO" id="GO:0016301">
    <property type="term" value="F:kinase activity"/>
    <property type="evidence" value="ECO:0007669"/>
    <property type="project" value="UniProtKB-KW"/>
</dbReference>
<dbReference type="CDD" id="cd16935">
    <property type="entry name" value="HATPase_AgrC-ComD-like"/>
    <property type="match status" value="1"/>
</dbReference>
<feature type="transmembrane region" description="Helical" evidence="1">
    <location>
        <begin position="141"/>
        <end position="163"/>
    </location>
</feature>
<dbReference type="Gene3D" id="3.30.565.10">
    <property type="entry name" value="Histidine kinase-like ATPase, C-terminal domain"/>
    <property type="match status" value="1"/>
</dbReference>
<feature type="transmembrane region" description="Helical" evidence="1">
    <location>
        <begin position="20"/>
        <end position="41"/>
    </location>
</feature>
<name>A0A261FKV2_9BIFI</name>
<accession>A0A261FKV2</accession>
<keyword evidence="3" id="KW-0808">Transferase</keyword>
<dbReference type="EMBL" id="MWWX01000020">
    <property type="protein sequence ID" value="OZG59779.1"/>
    <property type="molecule type" value="Genomic_DNA"/>
</dbReference>
<dbReference type="Proteomes" id="UP000216352">
    <property type="component" value="Unassembled WGS sequence"/>
</dbReference>
<keyword evidence="1" id="KW-1133">Transmembrane helix</keyword>
<evidence type="ECO:0000313" key="3">
    <source>
        <dbReference type="EMBL" id="OZG59779.1"/>
    </source>
</evidence>
<reference evidence="3 4" key="1">
    <citation type="journal article" date="2017" name="BMC Genomics">
        <title>Comparative genomic and phylogenomic analyses of the Bifidobacteriaceae family.</title>
        <authorList>
            <person name="Lugli G.A."/>
            <person name="Milani C."/>
            <person name="Turroni F."/>
            <person name="Duranti S."/>
            <person name="Mancabelli L."/>
            <person name="Mangifesta M."/>
            <person name="Ferrario C."/>
            <person name="Modesto M."/>
            <person name="Mattarelli P."/>
            <person name="Jiri K."/>
            <person name="van Sinderen D."/>
            <person name="Ventura M."/>
        </authorList>
    </citation>
    <scope>NUCLEOTIDE SEQUENCE [LARGE SCALE GENOMIC DNA]</scope>
    <source>
        <strain evidence="3 4">DSM 28807</strain>
    </source>
</reference>
<dbReference type="InterPro" id="IPR032834">
    <property type="entry name" value="NatK-like_C"/>
</dbReference>
<dbReference type="Pfam" id="PF14501">
    <property type="entry name" value="HATPase_c_5"/>
    <property type="match status" value="1"/>
</dbReference>
<keyword evidence="3" id="KW-0418">Kinase</keyword>
<feature type="transmembrane region" description="Helical" evidence="1">
    <location>
        <begin position="48"/>
        <end position="69"/>
    </location>
</feature>
<protein>
    <submittedName>
        <fullName evidence="3">Histidine kinase</fullName>
    </submittedName>
</protein>
<keyword evidence="1" id="KW-0472">Membrane</keyword>
<organism evidence="3 4">
    <name type="scientific">Bifidobacterium lemurum</name>
    <dbReference type="NCBI Taxonomy" id="1603886"/>
    <lineage>
        <taxon>Bacteria</taxon>
        <taxon>Bacillati</taxon>
        <taxon>Actinomycetota</taxon>
        <taxon>Actinomycetes</taxon>
        <taxon>Bifidobacteriales</taxon>
        <taxon>Bifidobacteriaceae</taxon>
        <taxon>Bifidobacterium</taxon>
    </lineage>
</organism>
<feature type="domain" description="Sensor histidine kinase NatK-like C-terminal" evidence="2">
    <location>
        <begin position="332"/>
        <end position="437"/>
    </location>
</feature>
<feature type="transmembrane region" description="Helical" evidence="1">
    <location>
        <begin position="103"/>
        <end position="121"/>
    </location>
</feature>
<evidence type="ECO:0000256" key="1">
    <source>
        <dbReference type="SAM" id="Phobius"/>
    </source>
</evidence>
<evidence type="ECO:0000259" key="2">
    <source>
        <dbReference type="Pfam" id="PF14501"/>
    </source>
</evidence>
<evidence type="ECO:0000313" key="4">
    <source>
        <dbReference type="Proteomes" id="UP000216352"/>
    </source>
</evidence>
<feature type="transmembrane region" description="Helical" evidence="1">
    <location>
        <begin position="175"/>
        <end position="194"/>
    </location>
</feature>
<dbReference type="STRING" id="1603886.GCA_001895165_00620"/>
<gene>
    <name evidence="3" type="ORF">BLEM_2254</name>
</gene>
<feature type="transmembrane region" description="Helical" evidence="1">
    <location>
        <begin position="75"/>
        <end position="96"/>
    </location>
</feature>
<sequence>MMHDTAALFGTGDVWAPLVGFFNTVGFLLELVTALVMFVWPLERRPRFVWRAAAAMLVMMAVCMVWDSLASEGTWWLIARCFLIYAMCCAASRVCWRISFAQALFYMAAAAALQHAVYRGARVLSTRLHMVWEDAAWIDTIVYAALVVPLFALGYWLFARPLAGKSIEGVASGRMLLLFTGMAICLNIFTNLYHHYGSGSVAFTIFSLFDLLTCVFMLMLLREIVEHENAERDGAMLRQLMNQQKAKLDSDKATIDLINVKTHDLKRQLNLLENRIPQEEIDDLKSLAGIYDATVRTGNETLDVLLSNRSLVCEQRGIQFDRIIDGERLEFMKPGDIYSLFGNAVDNAMEAVEHIVDDDRRWIRMTVRANKGMVVMHIENPYDGALTFRDGLPQTVKADKHYHGFGLKSMRMVAEQYGGALSVKADEGIFAVNVVLPIER</sequence>
<proteinExistence type="predicted"/>
<feature type="transmembrane region" description="Helical" evidence="1">
    <location>
        <begin position="200"/>
        <end position="221"/>
    </location>
</feature>
<keyword evidence="1" id="KW-0812">Transmembrane</keyword>
<dbReference type="SUPFAM" id="SSF55874">
    <property type="entry name" value="ATPase domain of HSP90 chaperone/DNA topoisomerase II/histidine kinase"/>
    <property type="match status" value="1"/>
</dbReference>
<comment type="caution">
    <text evidence="3">The sequence shown here is derived from an EMBL/GenBank/DDBJ whole genome shotgun (WGS) entry which is preliminary data.</text>
</comment>
<dbReference type="AlphaFoldDB" id="A0A261FKV2"/>
<dbReference type="InterPro" id="IPR036890">
    <property type="entry name" value="HATPase_C_sf"/>
</dbReference>
<keyword evidence="4" id="KW-1185">Reference proteome</keyword>
<dbReference type="RefSeq" id="WP_226847473.1">
    <property type="nucleotide sequence ID" value="NZ_BDIS01000007.1"/>
</dbReference>